<accession>A0ABR1XYF3</accession>
<evidence type="ECO:0000313" key="1">
    <source>
        <dbReference type="EMBL" id="KAK8173206.1"/>
    </source>
</evidence>
<sequence length="230" mass="26824">MGLSPDFYTCFQWDGLCLWDHLIQELGSNYHKERLALVERKINNIKGKFFGSQRPRQFPTAQSGIGIVKAYQRNITGVFQYIRQEEVWSLMTDTSKGIEGVSRTFDVKYAWDDEDLDILSWPERKEGEGAPGLRDLYCHWIDERLRNIEYNAGIWLQTAKAEFEARVITDPARPYEKQEWLHEYDQGILSEESFQFPRVHQDEKNGVFKNSEFSMWSAELGPAGPFHFGA</sequence>
<name>A0ABR1XYF3_9PEZI</name>
<evidence type="ECO:0000313" key="2">
    <source>
        <dbReference type="Proteomes" id="UP001456524"/>
    </source>
</evidence>
<gene>
    <name evidence="1" type="ORF">IWX90DRAFT_412661</name>
</gene>
<proteinExistence type="predicted"/>
<dbReference type="EMBL" id="JBBWUH010000003">
    <property type="protein sequence ID" value="KAK8173206.1"/>
    <property type="molecule type" value="Genomic_DNA"/>
</dbReference>
<keyword evidence="2" id="KW-1185">Reference proteome</keyword>
<organism evidence="1 2">
    <name type="scientific">Phyllosticta citrichinensis</name>
    <dbReference type="NCBI Taxonomy" id="1130410"/>
    <lineage>
        <taxon>Eukaryota</taxon>
        <taxon>Fungi</taxon>
        <taxon>Dikarya</taxon>
        <taxon>Ascomycota</taxon>
        <taxon>Pezizomycotina</taxon>
        <taxon>Dothideomycetes</taxon>
        <taxon>Dothideomycetes incertae sedis</taxon>
        <taxon>Botryosphaeriales</taxon>
        <taxon>Phyllostictaceae</taxon>
        <taxon>Phyllosticta</taxon>
    </lineage>
</organism>
<dbReference type="Proteomes" id="UP001456524">
    <property type="component" value="Unassembled WGS sequence"/>
</dbReference>
<protein>
    <submittedName>
        <fullName evidence="1">Uncharacterized protein</fullName>
    </submittedName>
</protein>
<comment type="caution">
    <text evidence="1">The sequence shown here is derived from an EMBL/GenBank/DDBJ whole genome shotgun (WGS) entry which is preliminary data.</text>
</comment>
<reference evidence="1 2" key="1">
    <citation type="journal article" date="2022" name="G3 (Bethesda)">
        <title>Enemy or ally: a genomic approach to elucidate the lifestyle of Phyllosticta citrichinaensis.</title>
        <authorList>
            <person name="Buijs V.A."/>
            <person name="Groenewald J.Z."/>
            <person name="Haridas S."/>
            <person name="LaButti K.M."/>
            <person name="Lipzen A."/>
            <person name="Martin F.M."/>
            <person name="Barry K."/>
            <person name="Grigoriev I.V."/>
            <person name="Crous P.W."/>
            <person name="Seidl M.F."/>
        </authorList>
    </citation>
    <scope>NUCLEOTIDE SEQUENCE [LARGE SCALE GENOMIC DNA]</scope>
    <source>
        <strain evidence="1 2">CBS 129764</strain>
    </source>
</reference>